<name>A0A8C1IW52_CYPCA</name>
<feature type="region of interest" description="Disordered" evidence="1">
    <location>
        <begin position="189"/>
        <end position="221"/>
    </location>
</feature>
<proteinExistence type="predicted"/>
<organism evidence="2 3">
    <name type="scientific">Cyprinus carpio</name>
    <name type="common">Common carp</name>
    <dbReference type="NCBI Taxonomy" id="7962"/>
    <lineage>
        <taxon>Eukaryota</taxon>
        <taxon>Metazoa</taxon>
        <taxon>Chordata</taxon>
        <taxon>Craniata</taxon>
        <taxon>Vertebrata</taxon>
        <taxon>Euteleostomi</taxon>
        <taxon>Actinopterygii</taxon>
        <taxon>Neopterygii</taxon>
        <taxon>Teleostei</taxon>
        <taxon>Ostariophysi</taxon>
        <taxon>Cypriniformes</taxon>
        <taxon>Cyprinidae</taxon>
        <taxon>Cyprininae</taxon>
        <taxon>Cyprinus</taxon>
    </lineage>
</organism>
<reference evidence="2" key="1">
    <citation type="submission" date="2025-08" db="UniProtKB">
        <authorList>
            <consortium name="Ensembl"/>
        </authorList>
    </citation>
    <scope>IDENTIFICATION</scope>
</reference>
<sequence>MFICSMFTLGWKPLQNESCTVYVYFIILLCICFNKLKIENCIIWLIVFFRHLLISHQILDNVPPAVIIRDKQYSAVTKADFGPDEDNINNLSTNDVRAKLQLMESEDKKRAVLFGVNHDALHKQIEAYKRERTRDSLTQSPAAGGLTQEPLDILADIRKQKLIEKKKNKSKWMKDDDITPKDFLLSRSLQKEDKVEQDGDEDSLLDSQLTEKTRRKHLNSI</sequence>
<dbReference type="Proteomes" id="UP000694427">
    <property type="component" value="Unplaced"/>
</dbReference>
<keyword evidence="3" id="KW-1185">Reference proteome</keyword>
<protein>
    <submittedName>
        <fullName evidence="2">Ribosome binding factor A</fullName>
    </submittedName>
</protein>
<evidence type="ECO:0000256" key="1">
    <source>
        <dbReference type="SAM" id="MobiDB-lite"/>
    </source>
</evidence>
<dbReference type="PANTHER" id="PTHR14725">
    <property type="entry name" value="RIBOSOME-BINDING FACTOR A, MITOCHONDRIAL-RELATED"/>
    <property type="match status" value="1"/>
</dbReference>
<dbReference type="InterPro" id="IPR039212">
    <property type="entry name" value="RBFA_mitochondrial"/>
</dbReference>
<dbReference type="PANTHER" id="PTHR14725:SF0">
    <property type="entry name" value="RIBOSOME-BINDING FACTOR A, MITOCHONDRIAL-RELATED"/>
    <property type="match status" value="1"/>
</dbReference>
<dbReference type="AlphaFoldDB" id="A0A8C1IW52"/>
<dbReference type="Ensembl" id="ENSCCRT00010025330.1">
    <property type="protein sequence ID" value="ENSCCRP00010023169.1"/>
    <property type="gene ID" value="ENSCCRG00010009943.1"/>
</dbReference>
<accession>A0A8C1IW52</accession>
<evidence type="ECO:0000313" key="2">
    <source>
        <dbReference type="Ensembl" id="ENSCCRP00010023169.1"/>
    </source>
</evidence>
<evidence type="ECO:0000313" key="3">
    <source>
        <dbReference type="Proteomes" id="UP000694427"/>
    </source>
</evidence>
<reference evidence="2" key="2">
    <citation type="submission" date="2025-09" db="UniProtKB">
        <authorList>
            <consortium name="Ensembl"/>
        </authorList>
    </citation>
    <scope>IDENTIFICATION</scope>
</reference>